<organism evidence="3 4">
    <name type="scientific">Albula glossodonta</name>
    <name type="common">roundjaw bonefish</name>
    <dbReference type="NCBI Taxonomy" id="121402"/>
    <lineage>
        <taxon>Eukaryota</taxon>
        <taxon>Metazoa</taxon>
        <taxon>Chordata</taxon>
        <taxon>Craniata</taxon>
        <taxon>Vertebrata</taxon>
        <taxon>Euteleostomi</taxon>
        <taxon>Actinopterygii</taxon>
        <taxon>Neopterygii</taxon>
        <taxon>Teleostei</taxon>
        <taxon>Albuliformes</taxon>
        <taxon>Albulidae</taxon>
        <taxon>Albula</taxon>
    </lineage>
</organism>
<keyword evidence="1" id="KW-0233">DNA recombination</keyword>
<proteinExistence type="predicted"/>
<gene>
    <name evidence="3" type="ORF">JZ751_020291</name>
</gene>
<feature type="region of interest" description="Disordered" evidence="2">
    <location>
        <begin position="64"/>
        <end position="99"/>
    </location>
</feature>
<dbReference type="PANTHER" id="PTHR47306:SF2">
    <property type="entry name" value="CORE-BINDING (CB) DOMAIN-CONTAINING PROTEIN"/>
    <property type="match status" value="1"/>
</dbReference>
<feature type="compositionally biased region" description="Polar residues" evidence="2">
    <location>
        <begin position="85"/>
        <end position="99"/>
    </location>
</feature>
<dbReference type="GO" id="GO:0006310">
    <property type="term" value="P:DNA recombination"/>
    <property type="evidence" value="ECO:0007669"/>
    <property type="project" value="UniProtKB-KW"/>
</dbReference>
<dbReference type="PANTHER" id="PTHR47306">
    <property type="entry name" value="SI:CH211-178J18.4-RELATED"/>
    <property type="match status" value="1"/>
</dbReference>
<protein>
    <submittedName>
        <fullName evidence="3">Uncharacterized protein</fullName>
    </submittedName>
</protein>
<dbReference type="SUPFAM" id="SSF56349">
    <property type="entry name" value="DNA breaking-rejoining enzymes"/>
    <property type="match status" value="1"/>
</dbReference>
<dbReference type="Proteomes" id="UP000824540">
    <property type="component" value="Unassembled WGS sequence"/>
</dbReference>
<dbReference type="OrthoDB" id="8929197at2759"/>
<comment type="caution">
    <text evidence="3">The sequence shown here is derived from an EMBL/GenBank/DDBJ whole genome shotgun (WGS) entry which is preliminary data.</text>
</comment>
<sequence length="635" mass="72571">MNKSTKAEIHAAVEAAKKDVAVLLQKGRIWEHITLKRIMDSPDPLSRMVEELVSRGQVVRNIPTAAAPPAAATSRNDAEGETVSYPESESSGEPFQSSAAAPKQLFTARQRMAKAGLYKKHSLDHPLLKGFISYLKKDLANENYKQEVDNVARYLYFMDPTEPNLKFVRSPERTREYYYKLVGAKLCTQTVKNYIKSLKRFLKYQTACTRLMLKNRDLHQDCKKFIDFLSDLQISIPKEASKEMLRKGYAILTEDLLSPRNCGHVLRVARNDFLTVIGKLVGPQAVEGTKLTKSECQLLVYYLEATLMLRHMQRPGVIEHMTVQEWVRRRPFPGYGGHVVIGVMEHKTVATQVATFALSQEEEAWFQAYFEAVRPVLLGKKRQLEEDNASDDRFFISGTGKPIYNSCNDMERLHNKYNCPKITSQMARRAFETAAKRDMAGADKSLVSDYLTHSTATAKKHYRMLEAGNVVRGSLLLQRLAGDTDSVCETPGLARGEASVAHQYNKMDEQTAYDLLIESYPVTLNGCAPKRKIRELLAGVHERQCYDRWRQEQLELRMQHVLSHFDKRLPSESQVRAWVQKQGWKVNIPDSEKVVSRWKPAVRKKRIEDSTNSPCPGRRGRWLVYRADYDAMLQM</sequence>
<name>A0A8T2MV51_9TELE</name>
<dbReference type="GO" id="GO:0015074">
    <property type="term" value="P:DNA integration"/>
    <property type="evidence" value="ECO:0007669"/>
    <property type="project" value="InterPro"/>
</dbReference>
<reference evidence="3" key="1">
    <citation type="thesis" date="2021" institute="BYU ScholarsArchive" country="Provo, UT, USA">
        <title>Applications of and Algorithms for Genome Assembly and Genomic Analyses with an Emphasis on Marine Teleosts.</title>
        <authorList>
            <person name="Pickett B.D."/>
        </authorList>
    </citation>
    <scope>NUCLEOTIDE SEQUENCE</scope>
    <source>
        <strain evidence="3">HI-2016</strain>
    </source>
</reference>
<dbReference type="AlphaFoldDB" id="A0A8T2MV51"/>
<evidence type="ECO:0000256" key="1">
    <source>
        <dbReference type="ARBA" id="ARBA00023172"/>
    </source>
</evidence>
<keyword evidence="4" id="KW-1185">Reference proteome</keyword>
<dbReference type="InterPro" id="IPR011010">
    <property type="entry name" value="DNA_brk_join_enz"/>
</dbReference>
<dbReference type="Gene3D" id="1.10.443.10">
    <property type="entry name" value="Intergrase catalytic core"/>
    <property type="match status" value="1"/>
</dbReference>
<dbReference type="GO" id="GO:0003677">
    <property type="term" value="F:DNA binding"/>
    <property type="evidence" value="ECO:0007669"/>
    <property type="project" value="InterPro"/>
</dbReference>
<evidence type="ECO:0000313" key="4">
    <source>
        <dbReference type="Proteomes" id="UP000824540"/>
    </source>
</evidence>
<feature type="compositionally biased region" description="Low complexity" evidence="2">
    <location>
        <begin position="64"/>
        <end position="73"/>
    </location>
</feature>
<dbReference type="InterPro" id="IPR013762">
    <property type="entry name" value="Integrase-like_cat_sf"/>
</dbReference>
<evidence type="ECO:0000313" key="3">
    <source>
        <dbReference type="EMBL" id="KAG9331070.1"/>
    </source>
</evidence>
<accession>A0A8T2MV51</accession>
<evidence type="ECO:0000256" key="2">
    <source>
        <dbReference type="SAM" id="MobiDB-lite"/>
    </source>
</evidence>
<dbReference type="EMBL" id="JAFBMS010000390">
    <property type="protein sequence ID" value="KAG9331070.1"/>
    <property type="molecule type" value="Genomic_DNA"/>
</dbReference>